<sequence length="200" mass="22413">MTIPHDALRRTLLRAPLLAAVAGALPASPASAAASDAASGATHPDDPAHAFDFFLGTWQVRYRRLRERLADNHDWEEFEGTCKTQPLFAGLANFDESTVNRPGLPYHGLGLRSFDPATRTWADWWLDTRNPQRLDPPMIGGFAGGVGTFYGEDEWRGVKVKVRGLWKDIRADGLQWEQAYSTDGGKTWETNWVSRYRRIA</sequence>
<evidence type="ECO:0000313" key="3">
    <source>
        <dbReference type="Proteomes" id="UP000218824"/>
    </source>
</evidence>
<evidence type="ECO:0008006" key="4">
    <source>
        <dbReference type="Google" id="ProtNLM"/>
    </source>
</evidence>
<proteinExistence type="predicted"/>
<gene>
    <name evidence="2" type="ORF">LEN_2981</name>
</gene>
<evidence type="ECO:0000256" key="1">
    <source>
        <dbReference type="SAM" id="SignalP"/>
    </source>
</evidence>
<feature type="chain" id="PRO_5043459788" description="DUF1579 domain-containing protein" evidence="1">
    <location>
        <begin position="33"/>
        <end position="200"/>
    </location>
</feature>
<dbReference type="Proteomes" id="UP000218824">
    <property type="component" value="Chromosome"/>
</dbReference>
<dbReference type="AlphaFoldDB" id="A0AAU9AQZ1"/>
<dbReference type="InterPro" id="IPR006311">
    <property type="entry name" value="TAT_signal"/>
</dbReference>
<accession>A0AAU9AQZ1</accession>
<reference evidence="2 3" key="1">
    <citation type="journal article" date="2017" name="DNA Res.">
        <title>Complete genome sequence and expression profile of the commercial lytic enzyme producer Lysobacter enzymogenes M497-1.</title>
        <authorList>
            <person name="Takami H."/>
            <person name="Toyoda A."/>
            <person name="Uchiyama I."/>
            <person name="Itoh T."/>
            <person name="Takaki Y."/>
            <person name="Arai W."/>
            <person name="Nishi S."/>
            <person name="Kawai M."/>
            <person name="Shinya K."/>
            <person name="Ikeda H."/>
        </authorList>
    </citation>
    <scope>NUCLEOTIDE SEQUENCE [LARGE SCALE GENOMIC DNA]</scope>
    <source>
        <strain evidence="2 3">M497-1</strain>
    </source>
</reference>
<dbReference type="RefSeq" id="WP_198419973.1">
    <property type="nucleotide sequence ID" value="NZ_AP014940.1"/>
</dbReference>
<dbReference type="KEGG" id="lem:LEN_2981"/>
<name>A0AAU9AQZ1_LYSEN</name>
<dbReference type="PROSITE" id="PS51318">
    <property type="entry name" value="TAT"/>
    <property type="match status" value="1"/>
</dbReference>
<keyword evidence="1" id="KW-0732">Signal</keyword>
<evidence type="ECO:0000313" key="2">
    <source>
        <dbReference type="EMBL" id="BAV98468.1"/>
    </source>
</evidence>
<dbReference type="EMBL" id="AP014940">
    <property type="protein sequence ID" value="BAV98468.1"/>
    <property type="molecule type" value="Genomic_DNA"/>
</dbReference>
<feature type="signal peptide" evidence="1">
    <location>
        <begin position="1"/>
        <end position="32"/>
    </location>
</feature>
<dbReference type="GeneID" id="83064811"/>
<organism evidence="2 3">
    <name type="scientific">Lysobacter enzymogenes</name>
    <dbReference type="NCBI Taxonomy" id="69"/>
    <lineage>
        <taxon>Bacteria</taxon>
        <taxon>Pseudomonadati</taxon>
        <taxon>Pseudomonadota</taxon>
        <taxon>Gammaproteobacteria</taxon>
        <taxon>Lysobacterales</taxon>
        <taxon>Lysobacteraceae</taxon>
        <taxon>Lysobacter</taxon>
    </lineage>
</organism>
<protein>
    <recommendedName>
        <fullName evidence="4">DUF1579 domain-containing protein</fullName>
    </recommendedName>
</protein>